<name>A0AAD4GIV7_BOLED</name>
<accession>A0AAD4GIV7</accession>
<proteinExistence type="predicted"/>
<dbReference type="Proteomes" id="UP001194468">
    <property type="component" value="Unassembled WGS sequence"/>
</dbReference>
<dbReference type="AlphaFoldDB" id="A0AAD4GIV7"/>
<dbReference type="EMBL" id="WHUW01000005">
    <property type="protein sequence ID" value="KAF8446292.1"/>
    <property type="molecule type" value="Genomic_DNA"/>
</dbReference>
<reference evidence="1" key="2">
    <citation type="journal article" date="2020" name="Nat. Commun.">
        <title>Large-scale genome sequencing of mycorrhizal fungi provides insights into the early evolution of symbiotic traits.</title>
        <authorList>
            <person name="Miyauchi S."/>
            <person name="Kiss E."/>
            <person name="Kuo A."/>
            <person name="Drula E."/>
            <person name="Kohler A."/>
            <person name="Sanchez-Garcia M."/>
            <person name="Morin E."/>
            <person name="Andreopoulos B."/>
            <person name="Barry K.W."/>
            <person name="Bonito G."/>
            <person name="Buee M."/>
            <person name="Carver A."/>
            <person name="Chen C."/>
            <person name="Cichocki N."/>
            <person name="Clum A."/>
            <person name="Culley D."/>
            <person name="Crous P.W."/>
            <person name="Fauchery L."/>
            <person name="Girlanda M."/>
            <person name="Hayes R.D."/>
            <person name="Keri Z."/>
            <person name="LaButti K."/>
            <person name="Lipzen A."/>
            <person name="Lombard V."/>
            <person name="Magnuson J."/>
            <person name="Maillard F."/>
            <person name="Murat C."/>
            <person name="Nolan M."/>
            <person name="Ohm R.A."/>
            <person name="Pangilinan J."/>
            <person name="Pereira M.F."/>
            <person name="Perotto S."/>
            <person name="Peter M."/>
            <person name="Pfister S."/>
            <person name="Riley R."/>
            <person name="Sitrit Y."/>
            <person name="Stielow J.B."/>
            <person name="Szollosi G."/>
            <person name="Zifcakova L."/>
            <person name="Stursova M."/>
            <person name="Spatafora J.W."/>
            <person name="Tedersoo L."/>
            <person name="Vaario L.M."/>
            <person name="Yamada A."/>
            <person name="Yan M."/>
            <person name="Wang P."/>
            <person name="Xu J."/>
            <person name="Bruns T."/>
            <person name="Baldrian P."/>
            <person name="Vilgalys R."/>
            <person name="Dunand C."/>
            <person name="Henrissat B."/>
            <person name="Grigoriev I.V."/>
            <person name="Hibbett D."/>
            <person name="Nagy L.G."/>
            <person name="Martin F.M."/>
        </authorList>
    </citation>
    <scope>NUCLEOTIDE SEQUENCE</scope>
    <source>
        <strain evidence="1">BED1</strain>
    </source>
</reference>
<evidence type="ECO:0000313" key="1">
    <source>
        <dbReference type="EMBL" id="KAF8446292.1"/>
    </source>
</evidence>
<evidence type="ECO:0000313" key="2">
    <source>
        <dbReference type="Proteomes" id="UP001194468"/>
    </source>
</evidence>
<keyword evidence="2" id="KW-1185">Reference proteome</keyword>
<protein>
    <submittedName>
        <fullName evidence="1">Uncharacterized protein</fullName>
    </submittedName>
</protein>
<reference evidence="1" key="1">
    <citation type="submission" date="2019-10" db="EMBL/GenBank/DDBJ databases">
        <authorList>
            <consortium name="DOE Joint Genome Institute"/>
            <person name="Kuo A."/>
            <person name="Miyauchi S."/>
            <person name="Kiss E."/>
            <person name="Drula E."/>
            <person name="Kohler A."/>
            <person name="Sanchez-Garcia M."/>
            <person name="Andreopoulos B."/>
            <person name="Barry K.W."/>
            <person name="Bonito G."/>
            <person name="Buee M."/>
            <person name="Carver A."/>
            <person name="Chen C."/>
            <person name="Cichocki N."/>
            <person name="Clum A."/>
            <person name="Culley D."/>
            <person name="Crous P.W."/>
            <person name="Fauchery L."/>
            <person name="Girlanda M."/>
            <person name="Hayes R."/>
            <person name="Keri Z."/>
            <person name="LaButti K."/>
            <person name="Lipzen A."/>
            <person name="Lombard V."/>
            <person name="Magnuson J."/>
            <person name="Maillard F."/>
            <person name="Morin E."/>
            <person name="Murat C."/>
            <person name="Nolan M."/>
            <person name="Ohm R."/>
            <person name="Pangilinan J."/>
            <person name="Pereira M."/>
            <person name="Perotto S."/>
            <person name="Peter M."/>
            <person name="Riley R."/>
            <person name="Sitrit Y."/>
            <person name="Stielow B."/>
            <person name="Szollosi G."/>
            <person name="Zifcakova L."/>
            <person name="Stursova M."/>
            <person name="Spatafora J.W."/>
            <person name="Tedersoo L."/>
            <person name="Vaario L.-M."/>
            <person name="Yamada A."/>
            <person name="Yan M."/>
            <person name="Wang P."/>
            <person name="Xu J."/>
            <person name="Bruns T."/>
            <person name="Baldrian P."/>
            <person name="Vilgalys R."/>
            <person name="Henrissat B."/>
            <person name="Grigoriev I.V."/>
            <person name="Hibbett D."/>
            <person name="Nagy L.G."/>
            <person name="Martin F.M."/>
        </authorList>
    </citation>
    <scope>NUCLEOTIDE SEQUENCE</scope>
    <source>
        <strain evidence="1">BED1</strain>
    </source>
</reference>
<sequence>MLMALATMVSTCVSSIGTEGMAHHSTKFSKSYSMCILKNSTIRLLAPIVITLQPWGVVPFAEQALRIHNQSYRPVLRATVTASSTHLPRQANRDLLLLLSLRMSGCFISFVISTYPPHPLHIASGRTM</sequence>
<comment type="caution">
    <text evidence="1">The sequence shown here is derived from an EMBL/GenBank/DDBJ whole genome shotgun (WGS) entry which is preliminary data.</text>
</comment>
<organism evidence="1 2">
    <name type="scientific">Boletus edulis BED1</name>
    <dbReference type="NCBI Taxonomy" id="1328754"/>
    <lineage>
        <taxon>Eukaryota</taxon>
        <taxon>Fungi</taxon>
        <taxon>Dikarya</taxon>
        <taxon>Basidiomycota</taxon>
        <taxon>Agaricomycotina</taxon>
        <taxon>Agaricomycetes</taxon>
        <taxon>Agaricomycetidae</taxon>
        <taxon>Boletales</taxon>
        <taxon>Boletineae</taxon>
        <taxon>Boletaceae</taxon>
        <taxon>Boletoideae</taxon>
        <taxon>Boletus</taxon>
    </lineage>
</organism>
<gene>
    <name evidence="1" type="ORF">L210DRAFT_3529513</name>
</gene>